<keyword evidence="3" id="KW-1185">Reference proteome</keyword>
<organism evidence="2 3">
    <name type="scientific">Alistipes putredinis DSM 17216</name>
    <dbReference type="NCBI Taxonomy" id="445970"/>
    <lineage>
        <taxon>Bacteria</taxon>
        <taxon>Pseudomonadati</taxon>
        <taxon>Bacteroidota</taxon>
        <taxon>Bacteroidia</taxon>
        <taxon>Bacteroidales</taxon>
        <taxon>Rikenellaceae</taxon>
        <taxon>Alistipes</taxon>
    </lineage>
</organism>
<evidence type="ECO:0000313" key="2">
    <source>
        <dbReference type="EMBL" id="EDS04356.1"/>
    </source>
</evidence>
<dbReference type="Proteomes" id="UP000005819">
    <property type="component" value="Unassembled WGS sequence"/>
</dbReference>
<keyword evidence="1" id="KW-0812">Transmembrane</keyword>
<dbReference type="AlphaFoldDB" id="B0MSZ1"/>
<proteinExistence type="predicted"/>
<protein>
    <submittedName>
        <fullName evidence="2">Uncharacterized protein</fullName>
    </submittedName>
</protein>
<name>B0MSZ1_9BACT</name>
<evidence type="ECO:0000256" key="1">
    <source>
        <dbReference type="SAM" id="Phobius"/>
    </source>
</evidence>
<gene>
    <name evidence="2" type="ORF">ALIPUT_00227</name>
</gene>
<evidence type="ECO:0000313" key="3">
    <source>
        <dbReference type="Proteomes" id="UP000005819"/>
    </source>
</evidence>
<keyword evidence="1" id="KW-1133">Transmembrane helix</keyword>
<sequence length="48" mass="5507">MFIVKMEGFAGFVGLMFGLVVLSVIITLVVCAVKRHRREWLQDGQRRV</sequence>
<dbReference type="EMBL" id="ABFK02000016">
    <property type="protein sequence ID" value="EDS04356.1"/>
    <property type="molecule type" value="Genomic_DNA"/>
</dbReference>
<reference evidence="2" key="2">
    <citation type="submission" date="2013-09" db="EMBL/GenBank/DDBJ databases">
        <title>Draft genome sequence of Alistipes putredinis (DSM 17216).</title>
        <authorList>
            <person name="Sudarsanam P."/>
            <person name="Ley R."/>
            <person name="Guruge J."/>
            <person name="Turnbaugh P.J."/>
            <person name="Mahowald M."/>
            <person name="Liep D."/>
            <person name="Gordon J."/>
        </authorList>
    </citation>
    <scope>NUCLEOTIDE SEQUENCE</scope>
    <source>
        <strain evidence="2">DSM 17216</strain>
    </source>
</reference>
<reference evidence="2" key="1">
    <citation type="submission" date="2007-10" db="EMBL/GenBank/DDBJ databases">
        <authorList>
            <person name="Fulton L."/>
            <person name="Clifton S."/>
            <person name="Fulton B."/>
            <person name="Xu J."/>
            <person name="Minx P."/>
            <person name="Pepin K.H."/>
            <person name="Johnson M."/>
            <person name="Thiruvilangam P."/>
            <person name="Bhonagiri V."/>
            <person name="Nash W.E."/>
            <person name="Mardis E.R."/>
            <person name="Wilson R.K."/>
        </authorList>
    </citation>
    <scope>NUCLEOTIDE SEQUENCE [LARGE SCALE GENOMIC DNA]</scope>
    <source>
        <strain evidence="2">DSM 17216</strain>
    </source>
</reference>
<feature type="transmembrane region" description="Helical" evidence="1">
    <location>
        <begin position="12"/>
        <end position="33"/>
    </location>
</feature>
<keyword evidence="1" id="KW-0472">Membrane</keyword>
<comment type="caution">
    <text evidence="2">The sequence shown here is derived from an EMBL/GenBank/DDBJ whole genome shotgun (WGS) entry which is preliminary data.</text>
</comment>
<dbReference type="HOGENOM" id="CLU_3148690_0_0_10"/>
<accession>B0MSZ1</accession>